<evidence type="ECO:0000313" key="13">
    <source>
        <dbReference type="Proteomes" id="UP001154078"/>
    </source>
</evidence>
<evidence type="ECO:0000256" key="1">
    <source>
        <dbReference type="ARBA" id="ARBA00009059"/>
    </source>
</evidence>
<evidence type="ECO:0000256" key="3">
    <source>
        <dbReference type="ARBA" id="ARBA00022679"/>
    </source>
</evidence>
<keyword evidence="2" id="KW-0489">Methyltransferase</keyword>
<evidence type="ECO:0000256" key="11">
    <source>
        <dbReference type="PIRSR" id="PIRSR016958-1"/>
    </source>
</evidence>
<reference evidence="12" key="1">
    <citation type="submission" date="2021-12" db="EMBL/GenBank/DDBJ databases">
        <authorList>
            <person name="King R."/>
        </authorList>
    </citation>
    <scope>NUCLEOTIDE SEQUENCE</scope>
</reference>
<evidence type="ECO:0000256" key="6">
    <source>
        <dbReference type="ARBA" id="ARBA00039449"/>
    </source>
</evidence>
<gene>
    <name evidence="12" type="ORF">MELIAE_LOCUS7614</name>
</gene>
<sequence>MCKMTDKLIKKSVDEFYTDGAHYWAEVPATVDGMLGGFGHISQVDIRGSKTFIKQLLTSKSPPGRDYALDCGAGIGRITKFLLTNVFNKVDLVEQNPLFLDQAKKYLGTQLDLKIGKYYAVGLQNFDPEPCKYDVIWIQWVLGHLTDEDFIKFFQKCQKGLKDNGYFIVKENITSNNEIEMDEQDSSVTRPMLLLKELFKKANLEVFRQEKQTNFPKGIYSVYMFALRPKKSQEIDDLSDTKVLETELKNNVGT</sequence>
<evidence type="ECO:0000256" key="5">
    <source>
        <dbReference type="ARBA" id="ARBA00039112"/>
    </source>
</evidence>
<dbReference type="PANTHER" id="PTHR12753:SF0">
    <property type="entry name" value="ALPHA N-TERMINAL PROTEIN METHYLTRANSFERASE 1"/>
    <property type="match status" value="1"/>
</dbReference>
<dbReference type="CDD" id="cd02440">
    <property type="entry name" value="AdoMet_MTases"/>
    <property type="match status" value="1"/>
</dbReference>
<dbReference type="EMBL" id="OV121136">
    <property type="protein sequence ID" value="CAH0556729.1"/>
    <property type="molecule type" value="Genomic_DNA"/>
</dbReference>
<dbReference type="PIRSF" id="PIRSF016958">
    <property type="entry name" value="DUF858_MeTrfase_lik"/>
    <property type="match status" value="1"/>
</dbReference>
<feature type="binding site" evidence="11">
    <location>
        <position position="77"/>
    </location>
    <ligand>
        <name>S-adenosyl-L-methionine</name>
        <dbReference type="ChEBI" id="CHEBI:59789"/>
    </ligand>
</feature>
<comment type="catalytic activity">
    <reaction evidence="8">
        <text>N-terminal L-seryl-L-prolyl-L-lysyl-[protein] + 3 S-adenosyl-L-methionine = N-terminal N,N,N-trimethyl-L-seryl-L-prolyl-L-lysyl-[protein] + 3 S-adenosyl-L-homocysteine + 3 H(+)</text>
        <dbReference type="Rhea" id="RHEA:54724"/>
        <dbReference type="Rhea" id="RHEA-COMP:13789"/>
        <dbReference type="Rhea" id="RHEA-COMP:13973"/>
        <dbReference type="ChEBI" id="CHEBI:15378"/>
        <dbReference type="ChEBI" id="CHEBI:57856"/>
        <dbReference type="ChEBI" id="CHEBI:59789"/>
        <dbReference type="ChEBI" id="CHEBI:138061"/>
        <dbReference type="ChEBI" id="CHEBI:138317"/>
        <dbReference type="EC" id="2.1.1.244"/>
    </reaction>
</comment>
<dbReference type="GO" id="GO:0071885">
    <property type="term" value="F:N-terminal protein N-methyltransferase activity"/>
    <property type="evidence" value="ECO:0007669"/>
    <property type="project" value="UniProtKB-EC"/>
</dbReference>
<dbReference type="SUPFAM" id="SSF53335">
    <property type="entry name" value="S-adenosyl-L-methionine-dependent methyltransferases"/>
    <property type="match status" value="1"/>
</dbReference>
<dbReference type="OrthoDB" id="1298661at2759"/>
<organism evidence="12 13">
    <name type="scientific">Brassicogethes aeneus</name>
    <name type="common">Rape pollen beetle</name>
    <name type="synonym">Meligethes aeneus</name>
    <dbReference type="NCBI Taxonomy" id="1431903"/>
    <lineage>
        <taxon>Eukaryota</taxon>
        <taxon>Metazoa</taxon>
        <taxon>Ecdysozoa</taxon>
        <taxon>Arthropoda</taxon>
        <taxon>Hexapoda</taxon>
        <taxon>Insecta</taxon>
        <taxon>Pterygota</taxon>
        <taxon>Neoptera</taxon>
        <taxon>Endopterygota</taxon>
        <taxon>Coleoptera</taxon>
        <taxon>Polyphaga</taxon>
        <taxon>Cucujiformia</taxon>
        <taxon>Nitidulidae</taxon>
        <taxon>Meligethinae</taxon>
        <taxon>Brassicogethes</taxon>
    </lineage>
</organism>
<accession>A0A9P0B7I9</accession>
<dbReference type="AlphaFoldDB" id="A0A9P0B7I9"/>
<evidence type="ECO:0000256" key="9">
    <source>
        <dbReference type="ARBA" id="ARBA00047885"/>
    </source>
</evidence>
<evidence type="ECO:0000313" key="12">
    <source>
        <dbReference type="EMBL" id="CAH0556729.1"/>
    </source>
</evidence>
<dbReference type="Pfam" id="PF05891">
    <property type="entry name" value="Methyltransf_PK"/>
    <property type="match status" value="1"/>
</dbReference>
<feature type="binding site" evidence="11">
    <location>
        <position position="72"/>
    </location>
    <ligand>
        <name>S-adenosyl-L-methionine</name>
        <dbReference type="ChEBI" id="CHEBI:59789"/>
    </ligand>
</feature>
<evidence type="ECO:0000256" key="10">
    <source>
        <dbReference type="ARBA" id="ARBA00048167"/>
    </source>
</evidence>
<name>A0A9P0B7I9_BRAAE</name>
<dbReference type="FunFam" id="3.40.50.150:FF:000025">
    <property type="entry name" value="N-terminal Xaa-Pro-Lys N-methyltransferase 1"/>
    <property type="match status" value="1"/>
</dbReference>
<dbReference type="InterPro" id="IPR008576">
    <property type="entry name" value="MeTrfase_NTM1"/>
</dbReference>
<dbReference type="Proteomes" id="UP001154078">
    <property type="component" value="Chromosome 5"/>
</dbReference>
<dbReference type="EC" id="2.1.1.244" evidence="5"/>
<dbReference type="PANTHER" id="PTHR12753">
    <property type="entry name" value="AD-003 - RELATED"/>
    <property type="match status" value="1"/>
</dbReference>
<keyword evidence="13" id="KW-1185">Reference proteome</keyword>
<dbReference type="Gene3D" id="3.40.50.150">
    <property type="entry name" value="Vaccinia Virus protein VP39"/>
    <property type="match status" value="1"/>
</dbReference>
<evidence type="ECO:0000256" key="4">
    <source>
        <dbReference type="ARBA" id="ARBA00022691"/>
    </source>
</evidence>
<proteinExistence type="inferred from homology"/>
<comment type="catalytic activity">
    <reaction evidence="10">
        <text>N-terminal L-alanyl-L-prolyl-L-lysyl-[protein] + 3 S-adenosyl-L-methionine = N-terminal N,N,N-trimethyl-L-alanyl-L-prolyl-L-lysyl-[protein] + 3 S-adenosyl-L-homocysteine + 3 H(+)</text>
        <dbReference type="Rhea" id="RHEA:54712"/>
        <dbReference type="Rhea" id="RHEA-COMP:13785"/>
        <dbReference type="Rhea" id="RHEA-COMP:13971"/>
        <dbReference type="ChEBI" id="CHEBI:15378"/>
        <dbReference type="ChEBI" id="CHEBI:57856"/>
        <dbReference type="ChEBI" id="CHEBI:59789"/>
        <dbReference type="ChEBI" id="CHEBI:138057"/>
        <dbReference type="ChEBI" id="CHEBI:138315"/>
        <dbReference type="EC" id="2.1.1.244"/>
    </reaction>
</comment>
<comment type="catalytic activity">
    <reaction evidence="9">
        <text>N-terminal L-prolyl-L-prolyl-L-lysyl-[protein] + 2 S-adenosyl-L-methionine = N-terminal N,N-dimethyl-L-prolyl-L-prolyl-L-lysyl-[protein] + 2 S-adenosyl-L-homocysteine + 2 H(+)</text>
        <dbReference type="Rhea" id="RHEA:54736"/>
        <dbReference type="Rhea" id="RHEA-COMP:13787"/>
        <dbReference type="Rhea" id="RHEA-COMP:13974"/>
        <dbReference type="ChEBI" id="CHEBI:15378"/>
        <dbReference type="ChEBI" id="CHEBI:57856"/>
        <dbReference type="ChEBI" id="CHEBI:59789"/>
        <dbReference type="ChEBI" id="CHEBI:138059"/>
        <dbReference type="ChEBI" id="CHEBI:138318"/>
        <dbReference type="EC" id="2.1.1.244"/>
    </reaction>
</comment>
<comment type="similarity">
    <text evidence="1">Belongs to the methyltransferase superfamily. NTM1 family.</text>
</comment>
<protein>
    <recommendedName>
        <fullName evidence="6">Alpha N-terminal protein methyltransferase 1</fullName>
        <ecNumber evidence="5">2.1.1.244</ecNumber>
    </recommendedName>
    <alternativeName>
        <fullName evidence="7">X-Pro-Lys N-terminal protein methyltransferase 1</fullName>
    </alternativeName>
</protein>
<feature type="binding site" evidence="11">
    <location>
        <begin position="123"/>
        <end position="124"/>
    </location>
    <ligand>
        <name>S-adenosyl-L-methionine</name>
        <dbReference type="ChEBI" id="CHEBI:59789"/>
    </ligand>
</feature>
<evidence type="ECO:0000256" key="8">
    <source>
        <dbReference type="ARBA" id="ARBA00047306"/>
    </source>
</evidence>
<feature type="binding site" evidence="11">
    <location>
        <position position="139"/>
    </location>
    <ligand>
        <name>S-adenosyl-L-methionine</name>
        <dbReference type="ChEBI" id="CHEBI:59789"/>
    </ligand>
</feature>
<dbReference type="InterPro" id="IPR029063">
    <property type="entry name" value="SAM-dependent_MTases_sf"/>
</dbReference>
<dbReference type="GO" id="GO:0032259">
    <property type="term" value="P:methylation"/>
    <property type="evidence" value="ECO:0007669"/>
    <property type="project" value="UniProtKB-KW"/>
</dbReference>
<evidence type="ECO:0000256" key="7">
    <source>
        <dbReference type="ARBA" id="ARBA00043129"/>
    </source>
</evidence>
<keyword evidence="3" id="KW-0808">Transferase</keyword>
<dbReference type="GO" id="GO:0005737">
    <property type="term" value="C:cytoplasm"/>
    <property type="evidence" value="ECO:0007669"/>
    <property type="project" value="TreeGrafter"/>
</dbReference>
<evidence type="ECO:0000256" key="2">
    <source>
        <dbReference type="ARBA" id="ARBA00022603"/>
    </source>
</evidence>
<keyword evidence="4 11" id="KW-0949">S-adenosyl-L-methionine</keyword>